<dbReference type="EC" id="3.1.3.-" evidence="4"/>
<comment type="caution">
    <text evidence="4">The sequence shown here is derived from an EMBL/GenBank/DDBJ whole genome shotgun (WGS) entry which is preliminary data.</text>
</comment>
<dbReference type="Gene3D" id="3.40.50.1000">
    <property type="entry name" value="HAD superfamily/HAD-like"/>
    <property type="match status" value="1"/>
</dbReference>
<evidence type="ECO:0000256" key="1">
    <source>
        <dbReference type="ARBA" id="ARBA00022723"/>
    </source>
</evidence>
<dbReference type="SFLD" id="SFLDG01129">
    <property type="entry name" value="C1.5:_HAD__Beta-PGM__Phosphata"/>
    <property type="match status" value="1"/>
</dbReference>
<evidence type="ECO:0000256" key="3">
    <source>
        <dbReference type="ARBA" id="ARBA00022842"/>
    </source>
</evidence>
<dbReference type="EMBL" id="JBBYHR010000013">
    <property type="protein sequence ID" value="MEL1246247.1"/>
    <property type="molecule type" value="Genomic_DNA"/>
</dbReference>
<dbReference type="Gene3D" id="1.10.150.520">
    <property type="match status" value="1"/>
</dbReference>
<dbReference type="SUPFAM" id="SSF56784">
    <property type="entry name" value="HAD-like"/>
    <property type="match status" value="1"/>
</dbReference>
<dbReference type="PANTHER" id="PTHR46470:SF2">
    <property type="entry name" value="GLYCERALDEHYDE 3-PHOSPHATE PHOSPHATASE"/>
    <property type="match status" value="1"/>
</dbReference>
<dbReference type="Pfam" id="PF00702">
    <property type="entry name" value="Hydrolase"/>
    <property type="match status" value="1"/>
</dbReference>
<evidence type="ECO:0000313" key="4">
    <source>
        <dbReference type="EMBL" id="MEL1246247.1"/>
    </source>
</evidence>
<name>A0ABU9I345_9FLAO</name>
<organism evidence="4 5">
    <name type="scientific">Flavobacterium arundinis</name>
    <dbReference type="NCBI Taxonomy" id="3139143"/>
    <lineage>
        <taxon>Bacteria</taxon>
        <taxon>Pseudomonadati</taxon>
        <taxon>Bacteroidota</taxon>
        <taxon>Flavobacteriia</taxon>
        <taxon>Flavobacteriales</taxon>
        <taxon>Flavobacteriaceae</taxon>
        <taxon>Flavobacterium</taxon>
    </lineage>
</organism>
<dbReference type="RefSeq" id="WP_341698543.1">
    <property type="nucleotide sequence ID" value="NZ_JBBYHR010000013.1"/>
</dbReference>
<keyword evidence="1" id="KW-0479">Metal-binding</keyword>
<sequence>MPVKAIIYDLDNTIYPVSAIGDKLFGPLFNLIAESGEHDNDFDAIRKAIMRTPFRLVAARHNFSDTLTAKGIALQEEIVYDEMIDTFEDYPEIKNIPGERFLVTTGFLKMQMSKIKQMGIEPDFKEVHVVDPTKSSKKEVFAGILQRFDYKPEEVLVVGDDPESEIKAAKELGIPTVLYDKQNAQDAREADYKIDHFKDLIRIAAGVYLL</sequence>
<evidence type="ECO:0000256" key="2">
    <source>
        <dbReference type="ARBA" id="ARBA00022801"/>
    </source>
</evidence>
<reference evidence="4 5" key="1">
    <citation type="submission" date="2024-04" db="EMBL/GenBank/DDBJ databases">
        <title>Flavobacterium sp. DGU11 16S ribosomal RNA gene Genome sequencing and assembly.</title>
        <authorList>
            <person name="Park S."/>
        </authorList>
    </citation>
    <scope>NUCLEOTIDE SEQUENCE [LARGE SCALE GENOMIC DNA]</scope>
    <source>
        <strain evidence="4 5">DGU11</strain>
    </source>
</reference>
<dbReference type="Proteomes" id="UP001464555">
    <property type="component" value="Unassembled WGS sequence"/>
</dbReference>
<evidence type="ECO:0000313" key="5">
    <source>
        <dbReference type="Proteomes" id="UP001464555"/>
    </source>
</evidence>
<keyword evidence="2 4" id="KW-0378">Hydrolase</keyword>
<gene>
    <name evidence="4" type="ORF">AAEO56_18375</name>
</gene>
<proteinExistence type="predicted"/>
<dbReference type="GO" id="GO:0016787">
    <property type="term" value="F:hydrolase activity"/>
    <property type="evidence" value="ECO:0007669"/>
    <property type="project" value="UniProtKB-KW"/>
</dbReference>
<dbReference type="InterPro" id="IPR051400">
    <property type="entry name" value="HAD-like_hydrolase"/>
</dbReference>
<keyword evidence="3" id="KW-0460">Magnesium</keyword>
<dbReference type="InterPro" id="IPR036412">
    <property type="entry name" value="HAD-like_sf"/>
</dbReference>
<keyword evidence="5" id="KW-1185">Reference proteome</keyword>
<dbReference type="SFLD" id="SFLDS00003">
    <property type="entry name" value="Haloacid_Dehalogenase"/>
    <property type="match status" value="1"/>
</dbReference>
<dbReference type="InterPro" id="IPR023214">
    <property type="entry name" value="HAD_sf"/>
</dbReference>
<protein>
    <submittedName>
        <fullName evidence="4">HAD family hydrolase</fullName>
        <ecNumber evidence="4">3.1.3.-</ecNumber>
    </submittedName>
</protein>
<dbReference type="PANTHER" id="PTHR46470">
    <property type="entry name" value="N-ACYLNEURAMINATE-9-PHOSPHATASE"/>
    <property type="match status" value="1"/>
</dbReference>
<accession>A0ABU9I345</accession>